<name>A0A2U9ISR2_9CREN</name>
<reference evidence="3 4" key="1">
    <citation type="submission" date="2018-05" db="EMBL/GenBank/DDBJ databases">
        <title>Complete Genome Sequences of Extremely Thermoacidophilic, Metal-Mobilizing Type-Strain Members of the Archaeal Family Sulfolobaceae: Acidianus brierleyi DSM-1651T, Acidianus sulfidivorans DSM-18786T, Metallosphaera hakonensis DSM-7519T, and Metallosphaera prunae DSM-10039T.</title>
        <authorList>
            <person name="Counts J.A."/>
            <person name="Kelly R.M."/>
        </authorList>
    </citation>
    <scope>NUCLEOTIDE SEQUENCE [LARGE SCALE GENOMIC DNA]</scope>
    <source>
        <strain evidence="3 4">HO1-1</strain>
    </source>
</reference>
<feature type="transmembrane region" description="Helical" evidence="1">
    <location>
        <begin position="178"/>
        <end position="198"/>
    </location>
</feature>
<dbReference type="GeneID" id="36834465"/>
<dbReference type="InterPro" id="IPR025874">
    <property type="entry name" value="DZR"/>
</dbReference>
<dbReference type="Proteomes" id="UP000247586">
    <property type="component" value="Chromosome"/>
</dbReference>
<dbReference type="KEGG" id="mhk:DFR87_03945"/>
<feature type="transmembrane region" description="Helical" evidence="1">
    <location>
        <begin position="86"/>
        <end position="105"/>
    </location>
</feature>
<organism evidence="3 4">
    <name type="scientific">Metallosphaera hakonensis JCM 8857 = DSM 7519</name>
    <dbReference type="NCBI Taxonomy" id="1293036"/>
    <lineage>
        <taxon>Archaea</taxon>
        <taxon>Thermoproteota</taxon>
        <taxon>Thermoprotei</taxon>
        <taxon>Sulfolobales</taxon>
        <taxon>Sulfolobaceae</taxon>
        <taxon>Metallosphaera</taxon>
    </lineage>
</organism>
<proteinExistence type="predicted"/>
<evidence type="ECO:0000313" key="3">
    <source>
        <dbReference type="EMBL" id="AWR98982.1"/>
    </source>
</evidence>
<accession>A0A2U9ISR2</accession>
<feature type="transmembrane region" description="Helical" evidence="1">
    <location>
        <begin position="219"/>
        <end position="245"/>
    </location>
</feature>
<keyword evidence="4" id="KW-1185">Reference proteome</keyword>
<keyword evidence="1" id="KW-0812">Transmembrane</keyword>
<dbReference type="OrthoDB" id="78092at2157"/>
<reference evidence="4" key="2">
    <citation type="submission" date="2020-03" db="EMBL/GenBank/DDBJ databases">
        <title>Complete Genome Sequences of Extremely Thermoacidophilic, Metal-Mobilizing Type-Strain Members of the Archaeal Family Sulfolobaceae: Acidianus brierleyi DSM-1651T, Acidianus sulfidivorans DSM-18786T, Metallosphaera hakonensis DSM-7519T, and Metallosphaera prunae DSM-10039T.</title>
        <authorList>
            <person name="Counts J.A."/>
            <person name="Kelly R.M."/>
        </authorList>
    </citation>
    <scope>NUCLEOTIDE SEQUENCE [LARGE SCALE GENOMIC DNA]</scope>
    <source>
        <strain evidence="4">HO1-1</strain>
    </source>
</reference>
<sequence>MKKCPRCGYENPDTVQLCERCRYPLSTATQSYMPPTPMKCPRCGYENQGNAATCERCRYPLRIGTFELEEERVEQSPEPFLRFRDGALYLVIGVLFLFLSIPPVNQILQDVLSLISVVFLGLSTGSYSVGFRLMGKELRSQSILSLLLLPGFLFLVSGIGVVNVNVTKLNISELSKNPLAVGLIDLGFILFLIGGIALSMGMYKLGNMLGRSPIKIASILTLIGIVAFFVIPELEFLLIGGQFLIYLEFRNLAIKKGDDHQ</sequence>
<dbReference type="EMBL" id="CP029287">
    <property type="protein sequence ID" value="AWR98982.1"/>
    <property type="molecule type" value="Genomic_DNA"/>
</dbReference>
<feature type="transmembrane region" description="Helical" evidence="1">
    <location>
        <begin position="143"/>
        <end position="166"/>
    </location>
</feature>
<gene>
    <name evidence="3" type="ORF">DFR87_03945</name>
</gene>
<protein>
    <submittedName>
        <fullName evidence="3">Zinc-ribbon domain-containing protein</fullName>
    </submittedName>
</protein>
<feature type="domain" description="DZANK-type" evidence="2">
    <location>
        <begin position="4"/>
        <end position="57"/>
    </location>
</feature>
<dbReference type="Pfam" id="PF12773">
    <property type="entry name" value="DZR"/>
    <property type="match status" value="1"/>
</dbReference>
<dbReference type="AlphaFoldDB" id="A0A2U9ISR2"/>
<dbReference type="RefSeq" id="WP_054837134.1">
    <property type="nucleotide sequence ID" value="NZ_BBBA01000026.1"/>
</dbReference>
<keyword evidence="1" id="KW-1133">Transmembrane helix</keyword>
<evidence type="ECO:0000259" key="2">
    <source>
        <dbReference type="Pfam" id="PF12773"/>
    </source>
</evidence>
<feature type="transmembrane region" description="Helical" evidence="1">
    <location>
        <begin position="111"/>
        <end position="131"/>
    </location>
</feature>
<evidence type="ECO:0000313" key="4">
    <source>
        <dbReference type="Proteomes" id="UP000247586"/>
    </source>
</evidence>
<keyword evidence="1" id="KW-0472">Membrane</keyword>
<evidence type="ECO:0000256" key="1">
    <source>
        <dbReference type="SAM" id="Phobius"/>
    </source>
</evidence>
<reference evidence="4" key="3">
    <citation type="submission" date="2020-03" db="EMBL/GenBank/DDBJ databases">
        <title>Sequencing and Assembly of Multiple Reported Metal-Biooxidizing Members of the Extremely Thermoacidophilic Archaeal Family Sulfolobaceae.</title>
        <authorList>
            <person name="Counts J.A."/>
            <person name="Kelly R.M."/>
        </authorList>
    </citation>
    <scope>NUCLEOTIDE SEQUENCE [LARGE SCALE GENOMIC DNA]</scope>
    <source>
        <strain evidence="4">HO1-1</strain>
    </source>
</reference>